<sequence>SDKLSKYIPFFITFLILIDDQTNNKLKTYFYSIFIALACITGPISLLLSPLFLIRFIQKKEREFFIYCLSFLMFGFFQVIFFAVSLSLGMVNENRGSAIDLDFIDQFYYLVSPNIIFPLFGYFISLIFRNFMILINSADDWSNYVLIIQDYLPATLSSMFMSLLSLAQEFSFLLNLIFIFFFIYILLKIIVKSNLEEKLYFIFPFLYLCLVTNYFSLLGHGGFRYSFITGFILLFFIFQKIYGKQKKTKTGV</sequence>
<evidence type="ECO:0000256" key="1">
    <source>
        <dbReference type="SAM" id="Phobius"/>
    </source>
</evidence>
<organism evidence="2">
    <name type="scientific">marine metagenome</name>
    <dbReference type="NCBI Taxonomy" id="408172"/>
    <lineage>
        <taxon>unclassified sequences</taxon>
        <taxon>metagenomes</taxon>
        <taxon>ecological metagenomes</taxon>
    </lineage>
</organism>
<name>A0A383AEM6_9ZZZZ</name>
<protein>
    <submittedName>
        <fullName evidence="2">Uncharacterized protein</fullName>
    </submittedName>
</protein>
<feature type="transmembrane region" description="Helical" evidence="1">
    <location>
        <begin position="199"/>
        <end position="217"/>
    </location>
</feature>
<dbReference type="AlphaFoldDB" id="A0A383AEM6"/>
<gene>
    <name evidence="2" type="ORF">METZ01_LOCUS458499</name>
</gene>
<proteinExistence type="predicted"/>
<feature type="transmembrane region" description="Helical" evidence="1">
    <location>
        <begin position="107"/>
        <end position="132"/>
    </location>
</feature>
<accession>A0A383AEM6</accession>
<feature type="transmembrane region" description="Helical" evidence="1">
    <location>
        <begin position="29"/>
        <end position="52"/>
    </location>
</feature>
<feature type="transmembrane region" description="Helical" evidence="1">
    <location>
        <begin position="64"/>
        <end position="87"/>
    </location>
</feature>
<keyword evidence="1" id="KW-0812">Transmembrane</keyword>
<feature type="transmembrane region" description="Helical" evidence="1">
    <location>
        <begin position="170"/>
        <end position="187"/>
    </location>
</feature>
<feature type="transmembrane region" description="Helical" evidence="1">
    <location>
        <begin position="144"/>
        <end position="164"/>
    </location>
</feature>
<dbReference type="EMBL" id="UINC01191155">
    <property type="protein sequence ID" value="SVE05645.1"/>
    <property type="molecule type" value="Genomic_DNA"/>
</dbReference>
<reference evidence="2" key="1">
    <citation type="submission" date="2018-05" db="EMBL/GenBank/DDBJ databases">
        <authorList>
            <person name="Lanie J.A."/>
            <person name="Ng W.-L."/>
            <person name="Kazmierczak K.M."/>
            <person name="Andrzejewski T.M."/>
            <person name="Davidsen T.M."/>
            <person name="Wayne K.J."/>
            <person name="Tettelin H."/>
            <person name="Glass J.I."/>
            <person name="Rusch D."/>
            <person name="Podicherti R."/>
            <person name="Tsui H.-C.T."/>
            <person name="Winkler M.E."/>
        </authorList>
    </citation>
    <scope>NUCLEOTIDE SEQUENCE</scope>
</reference>
<feature type="non-terminal residue" evidence="2">
    <location>
        <position position="252"/>
    </location>
</feature>
<feature type="non-terminal residue" evidence="2">
    <location>
        <position position="1"/>
    </location>
</feature>
<feature type="transmembrane region" description="Helical" evidence="1">
    <location>
        <begin position="223"/>
        <end position="242"/>
    </location>
</feature>
<keyword evidence="1" id="KW-1133">Transmembrane helix</keyword>
<evidence type="ECO:0000313" key="2">
    <source>
        <dbReference type="EMBL" id="SVE05645.1"/>
    </source>
</evidence>
<keyword evidence="1" id="KW-0472">Membrane</keyword>